<gene>
    <name evidence="1" type="ORF">ACFFII_11505</name>
</gene>
<organism evidence="1 2">
    <name type="scientific">Paracoccus niistensis</name>
    <dbReference type="NCBI Taxonomy" id="632935"/>
    <lineage>
        <taxon>Bacteria</taxon>
        <taxon>Pseudomonadati</taxon>
        <taxon>Pseudomonadota</taxon>
        <taxon>Alphaproteobacteria</taxon>
        <taxon>Rhodobacterales</taxon>
        <taxon>Paracoccaceae</taxon>
        <taxon>Paracoccus</taxon>
    </lineage>
</organism>
<protein>
    <submittedName>
        <fullName evidence="1">Uncharacterized protein</fullName>
    </submittedName>
</protein>
<comment type="caution">
    <text evidence="1">The sequence shown here is derived from an EMBL/GenBank/DDBJ whole genome shotgun (WGS) entry which is preliminary data.</text>
</comment>
<name>A0ABV6I573_9RHOB</name>
<proteinExistence type="predicted"/>
<reference evidence="1 2" key="1">
    <citation type="submission" date="2024-09" db="EMBL/GenBank/DDBJ databases">
        <authorList>
            <person name="Sun Q."/>
            <person name="Mori K."/>
        </authorList>
    </citation>
    <scope>NUCLEOTIDE SEQUENCE [LARGE SCALE GENOMIC DNA]</scope>
    <source>
        <strain evidence="1 2">KCTC 22789</strain>
    </source>
</reference>
<keyword evidence="2" id="KW-1185">Reference proteome</keyword>
<dbReference type="RefSeq" id="WP_377699023.1">
    <property type="nucleotide sequence ID" value="NZ_JBHLWE010000037.1"/>
</dbReference>
<dbReference type="Proteomes" id="UP001589799">
    <property type="component" value="Unassembled WGS sequence"/>
</dbReference>
<dbReference type="EMBL" id="JBHLWE010000037">
    <property type="protein sequence ID" value="MFC0341386.1"/>
    <property type="molecule type" value="Genomic_DNA"/>
</dbReference>
<evidence type="ECO:0000313" key="2">
    <source>
        <dbReference type="Proteomes" id="UP001589799"/>
    </source>
</evidence>
<sequence>MTDPADNTAMLVTRLRTLLSDRRAGATCFTYQELAKALGLASPGSIQRIAAALEQTMREDVAAGRPMIAALVVSRTERQPRRGFFDLAVELGRFPADAERHYAAWQSECTAVFKKVCGNGA</sequence>
<accession>A0ABV6I573</accession>
<evidence type="ECO:0000313" key="1">
    <source>
        <dbReference type="EMBL" id="MFC0341386.1"/>
    </source>
</evidence>